<dbReference type="EMBL" id="FONY01000038">
    <property type="protein sequence ID" value="SFF46878.1"/>
    <property type="molecule type" value="Genomic_DNA"/>
</dbReference>
<dbReference type="AlphaFoldDB" id="A0A1I2IYT0"/>
<dbReference type="InterPro" id="IPR025665">
    <property type="entry name" value="Beta-barrel_OMP_2"/>
</dbReference>
<gene>
    <name evidence="2" type="ORF">SAMN04488541_103820</name>
</gene>
<dbReference type="RefSeq" id="WP_091548821.1">
    <property type="nucleotide sequence ID" value="NZ_FONY01000038.1"/>
</dbReference>
<proteinExistence type="predicted"/>
<evidence type="ECO:0000313" key="2">
    <source>
        <dbReference type="EMBL" id="SFF46878.1"/>
    </source>
</evidence>
<dbReference type="Proteomes" id="UP000199513">
    <property type="component" value="Unassembled WGS sequence"/>
</dbReference>
<dbReference type="STRING" id="1003.SAMN04488541_103820"/>
<name>A0A1I2IYT0_9BACT</name>
<sequence>MMKKIAFVVVFLLVSKLTFAQEVRFGVRLSPILAFSSISDKDKNAVSGLTKSSRVGFAGGLMATYQFAEKFGIHSGLNIVLKGFEYEGAFPAGSTRQTTKVNLTTVEIPLALHMRTNEISNGLRIRGLFGGSFNILASSKTDITSAGATPFSTKKSDGIYKLVPDFLFGAGVEWSLRDAGMIDLGFRFNLPLFLATDRISTVSNNTISNTEGRIKVSYLSLDLGYYF</sequence>
<evidence type="ECO:0000313" key="3">
    <source>
        <dbReference type="Proteomes" id="UP000199513"/>
    </source>
</evidence>
<evidence type="ECO:0000259" key="1">
    <source>
        <dbReference type="Pfam" id="PF13568"/>
    </source>
</evidence>
<feature type="domain" description="Outer membrane protein beta-barrel" evidence="1">
    <location>
        <begin position="19"/>
        <end position="192"/>
    </location>
</feature>
<dbReference type="Pfam" id="PF13568">
    <property type="entry name" value="OMP_b-brl_2"/>
    <property type="match status" value="1"/>
</dbReference>
<keyword evidence="3" id="KW-1185">Reference proteome</keyword>
<dbReference type="OrthoDB" id="978236at2"/>
<protein>
    <submittedName>
        <fullName evidence="2">Outer membrane protein beta-barrel domain-containing protein</fullName>
    </submittedName>
</protein>
<organism evidence="2 3">
    <name type="scientific">Thermoflexibacter ruber</name>
    <dbReference type="NCBI Taxonomy" id="1003"/>
    <lineage>
        <taxon>Bacteria</taxon>
        <taxon>Pseudomonadati</taxon>
        <taxon>Bacteroidota</taxon>
        <taxon>Cytophagia</taxon>
        <taxon>Cytophagales</taxon>
        <taxon>Thermoflexibacteraceae</taxon>
        <taxon>Thermoflexibacter</taxon>
    </lineage>
</organism>
<reference evidence="2 3" key="1">
    <citation type="submission" date="2016-10" db="EMBL/GenBank/DDBJ databases">
        <authorList>
            <person name="de Groot N.N."/>
        </authorList>
    </citation>
    <scope>NUCLEOTIDE SEQUENCE [LARGE SCALE GENOMIC DNA]</scope>
    <source>
        <strain>GEY</strain>
        <strain evidence="3">DSM 9560</strain>
    </source>
</reference>
<accession>A0A1I2IYT0</accession>